<dbReference type="InterPro" id="IPR058593">
    <property type="entry name" value="ARB_07466-like_C"/>
</dbReference>
<dbReference type="Pfam" id="PF26571">
    <property type="entry name" value="VldE"/>
    <property type="match status" value="1"/>
</dbReference>
<dbReference type="InterPro" id="IPR036366">
    <property type="entry name" value="PGBDSf"/>
</dbReference>
<protein>
    <recommendedName>
        <fullName evidence="6">Peptidoglycan binding domain-containing protein</fullName>
    </recommendedName>
</protein>
<organism evidence="4 5">
    <name type="scientific">Lentzea flava</name>
    <dbReference type="NCBI Taxonomy" id="103732"/>
    <lineage>
        <taxon>Bacteria</taxon>
        <taxon>Bacillati</taxon>
        <taxon>Actinomycetota</taxon>
        <taxon>Actinomycetes</taxon>
        <taxon>Pseudonocardiales</taxon>
        <taxon>Pseudonocardiaceae</taxon>
        <taxon>Lentzea</taxon>
    </lineage>
</organism>
<keyword evidence="5" id="KW-1185">Reference proteome</keyword>
<dbReference type="Proteomes" id="UP000649573">
    <property type="component" value="Unassembled WGS sequence"/>
</dbReference>
<dbReference type="EMBL" id="BMRE01000093">
    <property type="protein sequence ID" value="GGU84956.1"/>
    <property type="molecule type" value="Genomic_DNA"/>
</dbReference>
<dbReference type="RefSeq" id="WP_229813484.1">
    <property type="nucleotide sequence ID" value="NZ_BMRE01000093.1"/>
</dbReference>
<evidence type="ECO:0000313" key="5">
    <source>
        <dbReference type="Proteomes" id="UP000649573"/>
    </source>
</evidence>
<dbReference type="Pfam" id="PF01471">
    <property type="entry name" value="PG_binding_1"/>
    <property type="match status" value="1"/>
</dbReference>
<dbReference type="InterPro" id="IPR036365">
    <property type="entry name" value="PGBD-like_sf"/>
</dbReference>
<evidence type="ECO:0000313" key="4">
    <source>
        <dbReference type="EMBL" id="GGU84956.1"/>
    </source>
</evidence>
<feature type="region of interest" description="Disordered" evidence="1">
    <location>
        <begin position="145"/>
        <end position="171"/>
    </location>
</feature>
<evidence type="ECO:0008006" key="6">
    <source>
        <dbReference type="Google" id="ProtNLM"/>
    </source>
</evidence>
<proteinExistence type="predicted"/>
<dbReference type="SUPFAM" id="SSF47090">
    <property type="entry name" value="PGBD-like"/>
    <property type="match status" value="1"/>
</dbReference>
<evidence type="ECO:0000259" key="3">
    <source>
        <dbReference type="Pfam" id="PF26571"/>
    </source>
</evidence>
<comment type="caution">
    <text evidence="4">The sequence shown here is derived from an EMBL/GenBank/DDBJ whole genome shotgun (WGS) entry which is preliminary data.</text>
</comment>
<reference evidence="5" key="1">
    <citation type="journal article" date="2019" name="Int. J. Syst. Evol. Microbiol.">
        <title>The Global Catalogue of Microorganisms (GCM) 10K type strain sequencing project: providing services to taxonomists for standard genome sequencing and annotation.</title>
        <authorList>
            <consortium name="The Broad Institute Genomics Platform"/>
            <consortium name="The Broad Institute Genome Sequencing Center for Infectious Disease"/>
            <person name="Wu L."/>
            <person name="Ma J."/>
        </authorList>
    </citation>
    <scope>NUCLEOTIDE SEQUENCE [LARGE SCALE GENOMIC DNA]</scope>
    <source>
        <strain evidence="5">JCM 3296</strain>
    </source>
</reference>
<feature type="domain" description="ARB-07466-like C-terminal" evidence="3">
    <location>
        <begin position="50"/>
        <end position="121"/>
    </location>
</feature>
<dbReference type="Gene3D" id="1.10.101.10">
    <property type="entry name" value="PGBD-like superfamily/PGBD"/>
    <property type="match status" value="1"/>
</dbReference>
<accession>A0ABQ2VI95</accession>
<dbReference type="InterPro" id="IPR002477">
    <property type="entry name" value="Peptidoglycan-bd-like"/>
</dbReference>
<name>A0ABQ2VI95_9PSEU</name>
<feature type="domain" description="Peptidoglycan binding-like" evidence="2">
    <location>
        <begin position="169"/>
        <end position="227"/>
    </location>
</feature>
<evidence type="ECO:0000259" key="2">
    <source>
        <dbReference type="Pfam" id="PF01471"/>
    </source>
</evidence>
<sequence>MGIYVGYEGAKSCTGGPTSGAQALMSWFLGAYRAQGGYNLGIYNCAVIPGSNTTSLHGEGRATDLGVPVGAGWAQVLADKLINSSAELGVQCVIYNRRIWSGSYPNAGWRPYSGTHPHHDHLHVELSWNSARTLTAERVQQVLGGGGGGAPVPTPPAPGQRPTIRRGSTGPAVSEVQRILNAWYPSLPRLAVDGDFGPLTDARVRYMQGRAGLAVDGVVGPATWRRLLGG</sequence>
<evidence type="ECO:0000256" key="1">
    <source>
        <dbReference type="SAM" id="MobiDB-lite"/>
    </source>
</evidence>
<gene>
    <name evidence="4" type="ORF">GCM10010178_89050</name>
</gene>